<feature type="transmembrane region" description="Helical" evidence="11">
    <location>
        <begin position="824"/>
        <end position="850"/>
    </location>
</feature>
<evidence type="ECO:0000256" key="5">
    <source>
        <dbReference type="ARBA" id="ARBA00022692"/>
    </source>
</evidence>
<dbReference type="EMBL" id="KZ502134">
    <property type="protein sequence ID" value="PKU83195.1"/>
    <property type="molecule type" value="Genomic_DNA"/>
</dbReference>
<keyword evidence="14" id="KW-0675">Receptor</keyword>
<dbReference type="STRING" id="906689.A0A2I0X5K7"/>
<feature type="chain" id="PRO_5014113999" evidence="12">
    <location>
        <begin position="36"/>
        <end position="864"/>
    </location>
</feature>
<evidence type="ECO:0000259" key="13">
    <source>
        <dbReference type="Pfam" id="PF08263"/>
    </source>
</evidence>
<dbReference type="SUPFAM" id="SSF52058">
    <property type="entry name" value="L domain-like"/>
    <property type="match status" value="1"/>
</dbReference>
<evidence type="ECO:0000256" key="1">
    <source>
        <dbReference type="ARBA" id="ARBA00004251"/>
    </source>
</evidence>
<dbReference type="PANTHER" id="PTHR48061">
    <property type="entry name" value="LEUCINE-RICH REPEAT RECEPTOR PROTEIN KINASE EMS1-LIKE-RELATED"/>
    <property type="match status" value="1"/>
</dbReference>
<dbReference type="Pfam" id="PF08263">
    <property type="entry name" value="LRRNT_2"/>
    <property type="match status" value="1"/>
</dbReference>
<keyword evidence="6 12" id="KW-0732">Signal</keyword>
<sequence>MEALNFFMERFHFNFVVFLLVLSFLELLLINCVAADRCLEAENLALLQLKKGFTTRKPESWLSGMDCCSWEGVTCDEPGRITGLNLGLRFITGTIDPSLFNLTSLVTLNLAHNNFDGIPIPDFGWDRLVNLSSLDLSDAGFAGKVPVSISRLTKLTFLDLSSNSLAINLMILQNMSNLKELILDNVNVSSYKNEWCDVLVNSTPVLELLRMYSCSLFGAICSSLPMLPFLSIIDFTDNNLDSNIPNSFANFSSLSELHLRSNKFNGFFPNQILQLRNLKYLDISYNPTLSGYLPDFPEYSNLRTLWVSNTNFSGNVPDSISNLKFLTNLDLSSCEFYGTIPSSIGNLLELVHLDLSYNNFNGVVGLEFIKGLKNLSALDFSNSGFSLTLLNADNGSFSSSFPKMSTLILVGCNLTKIPTFIKYQDQMTNLDLSNNIIHGKIPSWLWRIGDLKQFTSLIPSNTTSQSHLSFLSLANNNLIGEIPPFICNLTRLTMLNLSNNKLTGTIPQCLLEDGIDLLVLNLRGNQLYGAIPHGISTKCELQTINLRDNQLEGLLPRSLSNCRSLEILDLGNNNLKDTFPYWLGNMSLLRILVLRSNKFYGLVGPLDGSHETNYAFPMMHVFDISSNNFSGSLTAKCFSSFKSMMINKVEGILDLLFHLGPYFNLDVLTIINKGQVMTLQKYAIFAKSIDFSNNHFEGEIPSIIGQLVSLQVLNMSQNYLTGEIPPELGNLVQLESLDLSRNYLSGKIPQEFVSLHFLSYLNLSDNKLVGTVPQGGQLCSFTNTSFEGNKGLYWFFCNTSVLAANNTTKSPPSLGNTSSNNRSYMIVLGILFGVGFGVSIAVVLILDVMFCNKARRRSRRPSHG</sequence>
<dbReference type="Pfam" id="PF13855">
    <property type="entry name" value="LRR_8"/>
    <property type="match status" value="3"/>
</dbReference>
<comment type="similarity">
    <text evidence="2">Belongs to the RLP family.</text>
</comment>
<name>A0A2I0X5K7_9ASPA</name>
<evidence type="ECO:0000256" key="10">
    <source>
        <dbReference type="ARBA" id="ARBA00023180"/>
    </source>
</evidence>
<comment type="subcellular location">
    <subcellularLocation>
        <location evidence="1">Cell membrane</location>
        <topology evidence="1">Single-pass type I membrane protein</topology>
    </subcellularLocation>
</comment>
<proteinExistence type="inferred from homology"/>
<evidence type="ECO:0000256" key="8">
    <source>
        <dbReference type="ARBA" id="ARBA00022989"/>
    </source>
</evidence>
<evidence type="ECO:0000256" key="6">
    <source>
        <dbReference type="ARBA" id="ARBA00022729"/>
    </source>
</evidence>
<organism evidence="14 15">
    <name type="scientific">Dendrobium catenatum</name>
    <dbReference type="NCBI Taxonomy" id="906689"/>
    <lineage>
        <taxon>Eukaryota</taxon>
        <taxon>Viridiplantae</taxon>
        <taxon>Streptophyta</taxon>
        <taxon>Embryophyta</taxon>
        <taxon>Tracheophyta</taxon>
        <taxon>Spermatophyta</taxon>
        <taxon>Magnoliopsida</taxon>
        <taxon>Liliopsida</taxon>
        <taxon>Asparagales</taxon>
        <taxon>Orchidaceae</taxon>
        <taxon>Epidendroideae</taxon>
        <taxon>Malaxideae</taxon>
        <taxon>Dendrobiinae</taxon>
        <taxon>Dendrobium</taxon>
    </lineage>
</organism>
<dbReference type="FunFam" id="3.80.10.10:FF:000041">
    <property type="entry name" value="LRR receptor-like serine/threonine-protein kinase ERECTA"/>
    <property type="match status" value="2"/>
</dbReference>
<dbReference type="InterPro" id="IPR013210">
    <property type="entry name" value="LRR_N_plant-typ"/>
</dbReference>
<evidence type="ECO:0000313" key="14">
    <source>
        <dbReference type="EMBL" id="PKU83195.1"/>
    </source>
</evidence>
<dbReference type="Pfam" id="PF00560">
    <property type="entry name" value="LRR_1"/>
    <property type="match status" value="7"/>
</dbReference>
<evidence type="ECO:0000256" key="7">
    <source>
        <dbReference type="ARBA" id="ARBA00022737"/>
    </source>
</evidence>
<accession>A0A2I0X5K7</accession>
<dbReference type="InterPro" id="IPR001611">
    <property type="entry name" value="Leu-rich_rpt"/>
</dbReference>
<evidence type="ECO:0000256" key="9">
    <source>
        <dbReference type="ARBA" id="ARBA00023136"/>
    </source>
</evidence>
<evidence type="ECO:0000256" key="11">
    <source>
        <dbReference type="SAM" id="Phobius"/>
    </source>
</evidence>
<keyword evidence="8 11" id="KW-1133">Transmembrane helix</keyword>
<keyword evidence="5 11" id="KW-0812">Transmembrane</keyword>
<dbReference type="InterPro" id="IPR003591">
    <property type="entry name" value="Leu-rich_rpt_typical-subtyp"/>
</dbReference>
<dbReference type="AlphaFoldDB" id="A0A2I0X5K7"/>
<dbReference type="InterPro" id="IPR032675">
    <property type="entry name" value="LRR_dom_sf"/>
</dbReference>
<reference evidence="14 15" key="2">
    <citation type="journal article" date="2017" name="Nature">
        <title>The Apostasia genome and the evolution of orchids.</title>
        <authorList>
            <person name="Zhang G.Q."/>
            <person name="Liu K.W."/>
            <person name="Li Z."/>
            <person name="Lohaus R."/>
            <person name="Hsiao Y.Y."/>
            <person name="Niu S.C."/>
            <person name="Wang J.Y."/>
            <person name="Lin Y.C."/>
            <person name="Xu Q."/>
            <person name="Chen L.J."/>
            <person name="Yoshida K."/>
            <person name="Fujiwara S."/>
            <person name="Wang Z.W."/>
            <person name="Zhang Y.Q."/>
            <person name="Mitsuda N."/>
            <person name="Wang M."/>
            <person name="Liu G.H."/>
            <person name="Pecoraro L."/>
            <person name="Huang H.X."/>
            <person name="Xiao X.J."/>
            <person name="Lin M."/>
            <person name="Wu X.Y."/>
            <person name="Wu W.L."/>
            <person name="Chen Y.Y."/>
            <person name="Chang S.B."/>
            <person name="Sakamoto S."/>
            <person name="Ohme-Takagi M."/>
            <person name="Yagi M."/>
            <person name="Zeng S.J."/>
            <person name="Shen C.Y."/>
            <person name="Yeh C.M."/>
            <person name="Luo Y.B."/>
            <person name="Tsai W.C."/>
            <person name="Van de Peer Y."/>
            <person name="Liu Z.J."/>
        </authorList>
    </citation>
    <scope>NUCLEOTIDE SEQUENCE [LARGE SCALE GENOMIC DNA]</scope>
    <source>
        <tissue evidence="14">The whole plant</tissue>
    </source>
</reference>
<protein>
    <submittedName>
        <fullName evidence="14">Receptor-like protein 12</fullName>
    </submittedName>
</protein>
<evidence type="ECO:0000256" key="4">
    <source>
        <dbReference type="ARBA" id="ARBA00022614"/>
    </source>
</evidence>
<dbReference type="PRINTS" id="PR00019">
    <property type="entry name" value="LEURICHRPT"/>
</dbReference>
<keyword evidence="7" id="KW-0677">Repeat</keyword>
<evidence type="ECO:0000256" key="3">
    <source>
        <dbReference type="ARBA" id="ARBA00022475"/>
    </source>
</evidence>
<dbReference type="SUPFAM" id="SSF52047">
    <property type="entry name" value="RNI-like"/>
    <property type="match status" value="1"/>
</dbReference>
<reference evidence="14 15" key="1">
    <citation type="journal article" date="2016" name="Sci. Rep.">
        <title>The Dendrobium catenatum Lindl. genome sequence provides insights into polysaccharide synthase, floral development and adaptive evolution.</title>
        <authorList>
            <person name="Zhang G.Q."/>
            <person name="Xu Q."/>
            <person name="Bian C."/>
            <person name="Tsai W.C."/>
            <person name="Yeh C.M."/>
            <person name="Liu K.W."/>
            <person name="Yoshida K."/>
            <person name="Zhang L.S."/>
            <person name="Chang S.B."/>
            <person name="Chen F."/>
            <person name="Shi Y."/>
            <person name="Su Y.Y."/>
            <person name="Zhang Y.Q."/>
            <person name="Chen L.J."/>
            <person name="Yin Y."/>
            <person name="Lin M."/>
            <person name="Huang H."/>
            <person name="Deng H."/>
            <person name="Wang Z.W."/>
            <person name="Zhu S.L."/>
            <person name="Zhao X."/>
            <person name="Deng C."/>
            <person name="Niu S.C."/>
            <person name="Huang J."/>
            <person name="Wang M."/>
            <person name="Liu G.H."/>
            <person name="Yang H.J."/>
            <person name="Xiao X.J."/>
            <person name="Hsiao Y.Y."/>
            <person name="Wu W.L."/>
            <person name="Chen Y.Y."/>
            <person name="Mitsuda N."/>
            <person name="Ohme-Takagi M."/>
            <person name="Luo Y.B."/>
            <person name="Van de Peer Y."/>
            <person name="Liu Z.J."/>
        </authorList>
    </citation>
    <scope>NUCLEOTIDE SEQUENCE [LARGE SCALE GENOMIC DNA]</scope>
    <source>
        <tissue evidence="14">The whole plant</tissue>
    </source>
</reference>
<keyword evidence="9 11" id="KW-0472">Membrane</keyword>
<evidence type="ECO:0000256" key="2">
    <source>
        <dbReference type="ARBA" id="ARBA00009592"/>
    </source>
</evidence>
<gene>
    <name evidence="14" type="primary">RLP12</name>
    <name evidence="14" type="ORF">MA16_Dca006595</name>
</gene>
<dbReference type="OrthoDB" id="442066at2759"/>
<dbReference type="Proteomes" id="UP000233837">
    <property type="component" value="Unassembled WGS sequence"/>
</dbReference>
<keyword evidence="10" id="KW-0325">Glycoprotein</keyword>
<keyword evidence="3" id="KW-1003">Cell membrane</keyword>
<keyword evidence="4" id="KW-0433">Leucine-rich repeat</keyword>
<feature type="domain" description="Leucine-rich repeat-containing N-terminal plant-type" evidence="13">
    <location>
        <begin position="42"/>
        <end position="76"/>
    </location>
</feature>
<evidence type="ECO:0000256" key="12">
    <source>
        <dbReference type="SAM" id="SignalP"/>
    </source>
</evidence>
<evidence type="ECO:0000313" key="15">
    <source>
        <dbReference type="Proteomes" id="UP000233837"/>
    </source>
</evidence>
<dbReference type="InterPro" id="IPR046956">
    <property type="entry name" value="RLP23-like"/>
</dbReference>
<feature type="signal peptide" evidence="12">
    <location>
        <begin position="1"/>
        <end position="35"/>
    </location>
</feature>
<dbReference type="Gene3D" id="3.80.10.10">
    <property type="entry name" value="Ribonuclease Inhibitor"/>
    <property type="match status" value="4"/>
</dbReference>
<dbReference type="PANTHER" id="PTHR48061:SF2">
    <property type="entry name" value="RECEPTOR LIKE PROTEIN 30-LIKE"/>
    <property type="match status" value="1"/>
</dbReference>
<dbReference type="GO" id="GO:0005886">
    <property type="term" value="C:plasma membrane"/>
    <property type="evidence" value="ECO:0007669"/>
    <property type="project" value="UniProtKB-SubCell"/>
</dbReference>
<dbReference type="SMART" id="SM00369">
    <property type="entry name" value="LRR_TYP"/>
    <property type="match status" value="10"/>
</dbReference>
<dbReference type="FunFam" id="3.80.10.10:FF:000111">
    <property type="entry name" value="LRR receptor-like serine/threonine-protein kinase ERECTA"/>
    <property type="match status" value="1"/>
</dbReference>
<keyword evidence="15" id="KW-1185">Reference proteome</keyword>